<proteinExistence type="predicted"/>
<name>A0A0D0BH15_9AGAM</name>
<protein>
    <recommendedName>
        <fullName evidence="1">F-box domain-containing protein</fullName>
    </recommendedName>
</protein>
<gene>
    <name evidence="2" type="ORF">CY34DRAFT_801609</name>
</gene>
<dbReference type="STRING" id="930992.A0A0D0BH15"/>
<dbReference type="Pfam" id="PF12937">
    <property type="entry name" value="F-box-like"/>
    <property type="match status" value="1"/>
</dbReference>
<dbReference type="Proteomes" id="UP000054485">
    <property type="component" value="Unassembled WGS sequence"/>
</dbReference>
<dbReference type="OrthoDB" id="3253362at2759"/>
<dbReference type="Gene3D" id="1.20.1280.50">
    <property type="match status" value="1"/>
</dbReference>
<dbReference type="InterPro" id="IPR001810">
    <property type="entry name" value="F-box_dom"/>
</dbReference>
<reference evidence="2 3" key="1">
    <citation type="submission" date="2014-04" db="EMBL/GenBank/DDBJ databases">
        <authorList>
            <consortium name="DOE Joint Genome Institute"/>
            <person name="Kuo A."/>
            <person name="Ruytinx J."/>
            <person name="Rineau F."/>
            <person name="Colpaert J."/>
            <person name="Kohler A."/>
            <person name="Nagy L.G."/>
            <person name="Floudas D."/>
            <person name="Copeland A."/>
            <person name="Barry K.W."/>
            <person name="Cichocki N."/>
            <person name="Veneault-Fourrey C."/>
            <person name="LaButti K."/>
            <person name="Lindquist E.A."/>
            <person name="Lipzen A."/>
            <person name="Lundell T."/>
            <person name="Morin E."/>
            <person name="Murat C."/>
            <person name="Sun H."/>
            <person name="Tunlid A."/>
            <person name="Henrissat B."/>
            <person name="Grigoriev I.V."/>
            <person name="Hibbett D.S."/>
            <person name="Martin F."/>
            <person name="Nordberg H.P."/>
            <person name="Cantor M.N."/>
            <person name="Hua S.X."/>
        </authorList>
    </citation>
    <scope>NUCLEOTIDE SEQUENCE [LARGE SCALE GENOMIC DNA]</scope>
    <source>
        <strain evidence="2 3">UH-Slu-Lm8-n1</strain>
    </source>
</reference>
<dbReference type="AlphaFoldDB" id="A0A0D0BH15"/>
<evidence type="ECO:0000313" key="3">
    <source>
        <dbReference type="Proteomes" id="UP000054485"/>
    </source>
</evidence>
<sequence>MDQIPGLGPPLQDQDFNSEQHEELDAVSHETLDLVNSVVDKTKDLGQRLVNKEDKITESAVLGEELGSVAGRLPADVLFEIFNYYLIDSDHLSRRSDPSPILLASVCRRWRDTAFDMAKLWGKLSFYVDHSSKKWKRSALYYDAWLQRSRDCPLSLQLRPGYAKGGTAKLRRLIQPYMSRVSSLDIIFWNDVEPKNLLSDLPETLQKLTVNFADCFDAPETAHSLSELPSTVRSLKIRDRIFSPDCLYSLYPVWAHLTHVEIAIRPRSVLNFLFLCPKLSSCELILDQPASMRFQVHCARHPHANLQSLCIICPENFYFDPLPALFNAFTLPKLRTLEIRYAFLSSPHQELRGFLKRSKCPLEILIFDAVVTPPLDQQGDLIAIIPSLKIECRLHTEAYEEVDV</sequence>
<dbReference type="InParanoid" id="A0A0D0BH15"/>
<keyword evidence="3" id="KW-1185">Reference proteome</keyword>
<dbReference type="EMBL" id="KN835173">
    <property type="protein sequence ID" value="KIK45407.1"/>
    <property type="molecule type" value="Genomic_DNA"/>
</dbReference>
<feature type="domain" description="F-box" evidence="1">
    <location>
        <begin position="72"/>
        <end position="126"/>
    </location>
</feature>
<reference evidence="3" key="2">
    <citation type="submission" date="2015-01" db="EMBL/GenBank/DDBJ databases">
        <title>Evolutionary Origins and Diversification of the Mycorrhizal Mutualists.</title>
        <authorList>
            <consortium name="DOE Joint Genome Institute"/>
            <consortium name="Mycorrhizal Genomics Consortium"/>
            <person name="Kohler A."/>
            <person name="Kuo A."/>
            <person name="Nagy L.G."/>
            <person name="Floudas D."/>
            <person name="Copeland A."/>
            <person name="Barry K.W."/>
            <person name="Cichocki N."/>
            <person name="Veneault-Fourrey C."/>
            <person name="LaButti K."/>
            <person name="Lindquist E.A."/>
            <person name="Lipzen A."/>
            <person name="Lundell T."/>
            <person name="Morin E."/>
            <person name="Murat C."/>
            <person name="Riley R."/>
            <person name="Ohm R."/>
            <person name="Sun H."/>
            <person name="Tunlid A."/>
            <person name="Henrissat B."/>
            <person name="Grigoriev I.V."/>
            <person name="Hibbett D.S."/>
            <person name="Martin F."/>
        </authorList>
    </citation>
    <scope>NUCLEOTIDE SEQUENCE [LARGE SCALE GENOMIC DNA]</scope>
    <source>
        <strain evidence="3">UH-Slu-Lm8-n1</strain>
    </source>
</reference>
<evidence type="ECO:0000313" key="2">
    <source>
        <dbReference type="EMBL" id="KIK45407.1"/>
    </source>
</evidence>
<dbReference type="HOGENOM" id="CLU_018544_12_0_1"/>
<evidence type="ECO:0000259" key="1">
    <source>
        <dbReference type="Pfam" id="PF12937"/>
    </source>
</evidence>
<accession>A0A0D0BH15</accession>
<organism evidence="2 3">
    <name type="scientific">Suillus luteus UH-Slu-Lm8-n1</name>
    <dbReference type="NCBI Taxonomy" id="930992"/>
    <lineage>
        <taxon>Eukaryota</taxon>
        <taxon>Fungi</taxon>
        <taxon>Dikarya</taxon>
        <taxon>Basidiomycota</taxon>
        <taxon>Agaricomycotina</taxon>
        <taxon>Agaricomycetes</taxon>
        <taxon>Agaricomycetidae</taxon>
        <taxon>Boletales</taxon>
        <taxon>Suillineae</taxon>
        <taxon>Suillaceae</taxon>
        <taxon>Suillus</taxon>
    </lineage>
</organism>